<dbReference type="Proteomes" id="UP001165367">
    <property type="component" value="Unassembled WGS sequence"/>
</dbReference>
<comment type="caution">
    <text evidence="1">The sequence shown here is derived from an EMBL/GenBank/DDBJ whole genome shotgun (WGS) entry which is preliminary data.</text>
</comment>
<sequence length="122" mass="14073">MLFCILCKAKPDSGKSADKSYIYFDLNANGDFLPSNQEKGFFFNGYGFENVPEDEKGSFKIDYDKAFMKARELGLIETDTSKAFGSLQWESFRKNNTFTGQFRFYIDIKTNVIEHTTPDGYY</sequence>
<proteinExistence type="predicted"/>
<accession>A0ABS9KXA2</accession>
<evidence type="ECO:0000313" key="2">
    <source>
        <dbReference type="Proteomes" id="UP001165367"/>
    </source>
</evidence>
<reference evidence="1" key="1">
    <citation type="submission" date="2022-01" db="EMBL/GenBank/DDBJ databases">
        <authorList>
            <person name="Jo J.-H."/>
            <person name="Im W.-T."/>
        </authorList>
    </citation>
    <scope>NUCLEOTIDE SEQUENCE</scope>
    <source>
        <strain evidence="1">NA20</strain>
    </source>
</reference>
<dbReference type="EMBL" id="JAKLTR010000016">
    <property type="protein sequence ID" value="MCG2616969.1"/>
    <property type="molecule type" value="Genomic_DNA"/>
</dbReference>
<gene>
    <name evidence="1" type="ORF">LZZ85_21915</name>
</gene>
<evidence type="ECO:0000313" key="1">
    <source>
        <dbReference type="EMBL" id="MCG2616969.1"/>
    </source>
</evidence>
<name>A0ABS9KXA2_9BACT</name>
<keyword evidence="2" id="KW-1185">Reference proteome</keyword>
<protein>
    <recommendedName>
        <fullName evidence="3">Beta-lactamase-inhibitor-like PepSY-like domain-containing protein</fullName>
    </recommendedName>
</protein>
<dbReference type="RefSeq" id="WP_237875506.1">
    <property type="nucleotide sequence ID" value="NZ_JAKLTR010000016.1"/>
</dbReference>
<evidence type="ECO:0008006" key="3">
    <source>
        <dbReference type="Google" id="ProtNLM"/>
    </source>
</evidence>
<organism evidence="1 2">
    <name type="scientific">Terrimonas ginsenosidimutans</name>
    <dbReference type="NCBI Taxonomy" id="2908004"/>
    <lineage>
        <taxon>Bacteria</taxon>
        <taxon>Pseudomonadati</taxon>
        <taxon>Bacteroidota</taxon>
        <taxon>Chitinophagia</taxon>
        <taxon>Chitinophagales</taxon>
        <taxon>Chitinophagaceae</taxon>
        <taxon>Terrimonas</taxon>
    </lineage>
</organism>